<proteinExistence type="predicted"/>
<dbReference type="HOGENOM" id="CLU_2097628_0_0_1"/>
<gene>
    <name evidence="2" type="ORF">Pc16g13640</name>
    <name evidence="2" type="ORF">PCH_Pc16g13640</name>
</gene>
<evidence type="ECO:0000313" key="2">
    <source>
        <dbReference type="EMBL" id="CAP94034.1"/>
    </source>
</evidence>
<sequence>MEATFRGNFSSRVACRRGSWHMRTIWSSGLAKGVTAGAHPQGETFSNYAWTKDGRKNVGVPKIDGDGGGKMEGGGVEGIGRKERGLLLYRFTDENGDPPESSTHFVTRVVVSMVSY</sequence>
<feature type="region of interest" description="Disordered" evidence="1">
    <location>
        <begin position="59"/>
        <end position="78"/>
    </location>
</feature>
<evidence type="ECO:0000256" key="1">
    <source>
        <dbReference type="SAM" id="MobiDB-lite"/>
    </source>
</evidence>
<dbReference type="Proteomes" id="UP000000724">
    <property type="component" value="Contig Pc00c16"/>
</dbReference>
<organism evidence="2 3">
    <name type="scientific">Penicillium rubens (strain ATCC 28089 / DSM 1075 / NRRL 1951 / Wisconsin 54-1255)</name>
    <name type="common">Penicillium chrysogenum</name>
    <dbReference type="NCBI Taxonomy" id="500485"/>
    <lineage>
        <taxon>Eukaryota</taxon>
        <taxon>Fungi</taxon>
        <taxon>Dikarya</taxon>
        <taxon>Ascomycota</taxon>
        <taxon>Pezizomycotina</taxon>
        <taxon>Eurotiomycetes</taxon>
        <taxon>Eurotiomycetidae</taxon>
        <taxon>Eurotiales</taxon>
        <taxon>Aspergillaceae</taxon>
        <taxon>Penicillium</taxon>
        <taxon>Penicillium chrysogenum species complex</taxon>
    </lineage>
</organism>
<protein>
    <submittedName>
        <fullName evidence="2">Uncharacterized protein</fullName>
    </submittedName>
</protein>
<accession>B6HAQ5</accession>
<reference evidence="2 3" key="1">
    <citation type="journal article" date="2008" name="Nat. Biotechnol.">
        <title>Genome sequencing and analysis of the filamentous fungus Penicillium chrysogenum.</title>
        <authorList>
            <person name="van den Berg M.A."/>
            <person name="Albang R."/>
            <person name="Albermann K."/>
            <person name="Badger J.H."/>
            <person name="Daran J.-M."/>
            <person name="Driessen A.J.M."/>
            <person name="Garcia-Estrada C."/>
            <person name="Fedorova N.D."/>
            <person name="Harris D.M."/>
            <person name="Heijne W.H.M."/>
            <person name="Joardar V.S."/>
            <person name="Kiel J.A.K.W."/>
            <person name="Kovalchuk A."/>
            <person name="Martin J.F."/>
            <person name="Nierman W.C."/>
            <person name="Nijland J.G."/>
            <person name="Pronk J.T."/>
            <person name="Roubos J.A."/>
            <person name="van der Klei I.J."/>
            <person name="van Peij N.N.M.E."/>
            <person name="Veenhuis M."/>
            <person name="von Doehren H."/>
            <person name="Wagner C."/>
            <person name="Wortman J.R."/>
            <person name="Bovenberg R.A.L."/>
        </authorList>
    </citation>
    <scope>NUCLEOTIDE SEQUENCE [LARGE SCALE GENOMIC DNA]</scope>
    <source>
        <strain evidence="3">ATCC 28089 / DSM 1075 / NRRL 1951 / Wisconsin 54-1255</strain>
    </source>
</reference>
<dbReference type="VEuPathDB" id="FungiDB:PCH_Pc16g13640"/>
<evidence type="ECO:0000313" key="3">
    <source>
        <dbReference type="Proteomes" id="UP000000724"/>
    </source>
</evidence>
<dbReference type="EMBL" id="AM920431">
    <property type="protein sequence ID" value="CAP94034.1"/>
    <property type="molecule type" value="Genomic_DNA"/>
</dbReference>
<name>B6HAQ5_PENRW</name>
<keyword evidence="3" id="KW-1185">Reference proteome</keyword>
<dbReference type="AlphaFoldDB" id="B6HAQ5"/>